<proteinExistence type="predicted"/>
<feature type="region of interest" description="Disordered" evidence="2">
    <location>
        <begin position="838"/>
        <end position="857"/>
    </location>
</feature>
<dbReference type="GeneID" id="26838106"/>
<evidence type="ECO:0000313" key="4">
    <source>
        <dbReference type="Proteomes" id="UP000054251"/>
    </source>
</evidence>
<keyword evidence="4" id="KW-1185">Reference proteome</keyword>
<feature type="coiled-coil region" evidence="1">
    <location>
        <begin position="787"/>
        <end position="814"/>
    </location>
</feature>
<evidence type="ECO:0000256" key="2">
    <source>
        <dbReference type="SAM" id="MobiDB-lite"/>
    </source>
</evidence>
<dbReference type="AlphaFoldDB" id="A0A0V1Q3X9"/>
<gene>
    <name evidence="3" type="ORF">AC631_01097</name>
</gene>
<feature type="coiled-coil region" evidence="1">
    <location>
        <begin position="384"/>
        <end position="418"/>
    </location>
</feature>
<dbReference type="RefSeq" id="XP_015469302.1">
    <property type="nucleotide sequence ID" value="XM_015609927.1"/>
</dbReference>
<dbReference type="OrthoDB" id="4023733at2759"/>
<comment type="caution">
    <text evidence="3">The sequence shown here is derived from an EMBL/GenBank/DDBJ whole genome shotgun (WGS) entry which is preliminary data.</text>
</comment>
<dbReference type="Proteomes" id="UP000054251">
    <property type="component" value="Unassembled WGS sequence"/>
</dbReference>
<dbReference type="EMBL" id="LMYN01000013">
    <property type="protein sequence ID" value="KSA03200.1"/>
    <property type="molecule type" value="Genomic_DNA"/>
</dbReference>
<accession>A0A0V1Q3X9</accession>
<sequence length="857" mass="100083">MFKRFLPALSASSTSQKQGETLFDIEASSENSSSKHTDCSSEQINKSDIPTLRRRHSFVTPYAESVLEEEINRTNGNADLSIDPFDSSNTLKRSKSLSFNISRRPSFSTLRKKVPKSVRFESQEEFSEKCNMSSKLVTLSNLFGTSESFQTKNTFTEKPLSYSQSDLGETSEFQNQLDSNEMNLHRSQENKIQQRYELFSEDCIISELEPENPISIQRDISNDNFLPLGTSITHDPRSLEEYEESEIDNSCLFTEYSAEDKDHENYIEDHQKANENTERLINQEEEEEEEEASIKEYQMMTIILENLMKVENHEQENLNARTSLRDILDYSEKVLETTKLKDAEIKQLKSQIREKDDEKFDKMNILQEECTRLHTEFNSCKIEKEQISKKYDHLLCINNELERNEKCLRSDVLQLEVDLSSSVSRLQIEICSREDLLSLIDKYDSSEELSDNADALKGYIEQLFLKNESLSKANNVLLEQQLQMKNKMVSLEQSLQSTLDRKHEALELLTEENKRLDTKLKELESRVNSSDLITQSKFDLQNKLINERNVQISEFKSQVSFLNEEKEYLQAKLSEYLADIEEANQQIQEELEFRNQMVKDYNELNMKLKEAESQLQKGVKIANDQLTLKQTEFSELSDINSKMKQENILMLEELKTLKEEREDLTVENKRLAKDNTECKLNLYLLQEHIKKSNKNVDIMSKEYLMVLKSNEIISNALKRFVVTTFHALEPVMYEESRAYFENIYCGLEKQTLFSQGKISTIETIIQFITRCISDFICQYLENEILLQSEVENRNNNYQNMLDKLTKIMEDSIQKSHNSKENMNDIGTTRRLQPKHKIDPENHRRGILQESKSVNFIS</sequence>
<feature type="region of interest" description="Disordered" evidence="2">
    <location>
        <begin position="1"/>
        <end position="48"/>
    </location>
</feature>
<feature type="compositionally biased region" description="Polar residues" evidence="2">
    <location>
        <begin position="10"/>
        <end position="19"/>
    </location>
</feature>
<name>A0A0V1Q3X9_9ASCO</name>
<protein>
    <submittedName>
        <fullName evidence="3">Uncharacterized protein</fullName>
    </submittedName>
</protein>
<feature type="coiled-coil region" evidence="1">
    <location>
        <begin position="263"/>
        <end position="300"/>
    </location>
</feature>
<evidence type="ECO:0000256" key="1">
    <source>
        <dbReference type="SAM" id="Coils"/>
    </source>
</evidence>
<reference evidence="3 4" key="1">
    <citation type="submission" date="2015-11" db="EMBL/GenBank/DDBJ databases">
        <title>The genome of Debaryomyces fabryi.</title>
        <authorList>
            <person name="Tafer H."/>
            <person name="Lopandic K."/>
        </authorList>
    </citation>
    <scope>NUCLEOTIDE SEQUENCE [LARGE SCALE GENOMIC DNA]</scope>
    <source>
        <strain evidence="3 4">CBS 789</strain>
    </source>
</reference>
<keyword evidence="1" id="KW-0175">Coiled coil</keyword>
<evidence type="ECO:0000313" key="3">
    <source>
        <dbReference type="EMBL" id="KSA03200.1"/>
    </source>
</evidence>
<feature type="coiled-coil region" evidence="1">
    <location>
        <begin position="499"/>
        <end position="526"/>
    </location>
</feature>
<organism evidence="3 4">
    <name type="scientific">Debaryomyces fabryi</name>
    <dbReference type="NCBI Taxonomy" id="58627"/>
    <lineage>
        <taxon>Eukaryota</taxon>
        <taxon>Fungi</taxon>
        <taxon>Dikarya</taxon>
        <taxon>Ascomycota</taxon>
        <taxon>Saccharomycotina</taxon>
        <taxon>Pichiomycetes</taxon>
        <taxon>Debaryomycetaceae</taxon>
        <taxon>Debaryomyces</taxon>
    </lineage>
</organism>
<feature type="coiled-coil region" evidence="1">
    <location>
        <begin position="552"/>
        <end position="674"/>
    </location>
</feature>